<sequence>MADMLQNKEVDLALTTHPLEGFESTVLALHLRFGTVLPSLRCVMKNRCRWCCWMILAHSATRSLKRWMRRECVAFSLRSLDAFCCSRGR</sequence>
<keyword evidence="2" id="KW-1185">Reference proteome</keyword>
<name>A0A485ATV3_KLUCR</name>
<organism evidence="1 2">
    <name type="scientific">Kluyvera cryocrescens</name>
    <name type="common">Kluyvera citrophila</name>
    <dbReference type="NCBI Taxonomy" id="580"/>
    <lineage>
        <taxon>Bacteria</taxon>
        <taxon>Pseudomonadati</taxon>
        <taxon>Pseudomonadota</taxon>
        <taxon>Gammaproteobacteria</taxon>
        <taxon>Enterobacterales</taxon>
        <taxon>Enterobacteriaceae</taxon>
        <taxon>Kluyvera</taxon>
    </lineage>
</organism>
<dbReference type="AlphaFoldDB" id="A0A485ATV3"/>
<proteinExistence type="predicted"/>
<accession>A0A485ATV3</accession>
<protein>
    <submittedName>
        <fullName evidence="1">Uncharacterized protein</fullName>
    </submittedName>
</protein>
<evidence type="ECO:0000313" key="1">
    <source>
        <dbReference type="EMBL" id="VFS64987.1"/>
    </source>
</evidence>
<dbReference type="EMBL" id="CAADJD010000018">
    <property type="protein sequence ID" value="VFS64987.1"/>
    <property type="molecule type" value="Genomic_DNA"/>
</dbReference>
<gene>
    <name evidence="1" type="ORF">NCTC12993_03412</name>
</gene>
<reference evidence="1 2" key="1">
    <citation type="submission" date="2019-03" db="EMBL/GenBank/DDBJ databases">
        <authorList>
            <consortium name="Pathogen Informatics"/>
        </authorList>
    </citation>
    <scope>NUCLEOTIDE SEQUENCE [LARGE SCALE GENOMIC DNA]</scope>
    <source>
        <strain evidence="1 2">NCTC12993</strain>
    </source>
</reference>
<dbReference type="Proteomes" id="UP000401081">
    <property type="component" value="Unassembled WGS sequence"/>
</dbReference>
<evidence type="ECO:0000313" key="2">
    <source>
        <dbReference type="Proteomes" id="UP000401081"/>
    </source>
</evidence>